<dbReference type="GO" id="GO:0046677">
    <property type="term" value="P:response to antibiotic"/>
    <property type="evidence" value="ECO:0007669"/>
    <property type="project" value="UniProtKB-UniRule"/>
</dbReference>
<evidence type="ECO:0000256" key="10">
    <source>
        <dbReference type="ARBA" id="ARBA00023251"/>
    </source>
</evidence>
<dbReference type="PANTHER" id="PTHR30622">
    <property type="entry name" value="UNDECAPRENYL-DIPHOSPHATASE"/>
    <property type="match status" value="1"/>
</dbReference>
<dbReference type="HAMAP" id="MF_01006">
    <property type="entry name" value="Undec_diphosphatase"/>
    <property type="match status" value="1"/>
</dbReference>
<keyword evidence="5 14" id="KW-1003">Cell membrane</keyword>
<dbReference type="AlphaFoldDB" id="A0A934QKW6"/>
<organism evidence="15 16">
    <name type="scientific">Rhodovibrio salinarum</name>
    <dbReference type="NCBI Taxonomy" id="1087"/>
    <lineage>
        <taxon>Bacteria</taxon>
        <taxon>Pseudomonadati</taxon>
        <taxon>Pseudomonadota</taxon>
        <taxon>Alphaproteobacteria</taxon>
        <taxon>Rhodospirillales</taxon>
        <taxon>Rhodovibrionaceae</taxon>
        <taxon>Rhodovibrio</taxon>
    </lineage>
</organism>
<evidence type="ECO:0000256" key="7">
    <source>
        <dbReference type="ARBA" id="ARBA00022801"/>
    </source>
</evidence>
<comment type="function">
    <text evidence="14">Catalyzes the dephosphorylation of undecaprenyl diphosphate (UPP). Confers resistance to bacitracin.</text>
</comment>
<evidence type="ECO:0000256" key="11">
    <source>
        <dbReference type="ARBA" id="ARBA00032707"/>
    </source>
</evidence>
<evidence type="ECO:0000256" key="14">
    <source>
        <dbReference type="HAMAP-Rule" id="MF_01006"/>
    </source>
</evidence>
<evidence type="ECO:0000256" key="9">
    <source>
        <dbReference type="ARBA" id="ARBA00023136"/>
    </source>
</evidence>
<keyword evidence="14" id="KW-0961">Cell wall biogenesis/degradation</keyword>
<evidence type="ECO:0000256" key="4">
    <source>
        <dbReference type="ARBA" id="ARBA00021581"/>
    </source>
</evidence>
<feature type="transmembrane region" description="Helical" evidence="14">
    <location>
        <begin position="186"/>
        <end position="207"/>
    </location>
</feature>
<name>A0A934QKW6_9PROT</name>
<reference evidence="15" key="1">
    <citation type="submission" date="2017-08" db="EMBL/GenBank/DDBJ databases">
        <authorList>
            <person name="Imhoff J.F."/>
            <person name="Rahn T."/>
            <person name="Kuenzel S."/>
            <person name="Neulinger S.C."/>
        </authorList>
    </citation>
    <scope>NUCLEOTIDE SEQUENCE</scope>
    <source>
        <strain evidence="15">DSM 9154</strain>
    </source>
</reference>
<protein>
    <recommendedName>
        <fullName evidence="4 14">Undecaprenyl-diphosphatase</fullName>
        <ecNumber evidence="3 14">3.6.1.27</ecNumber>
    </recommendedName>
    <alternativeName>
        <fullName evidence="12 14">Bacitracin resistance protein</fullName>
    </alternativeName>
    <alternativeName>
        <fullName evidence="11 14">Undecaprenyl pyrophosphate phosphatase</fullName>
    </alternativeName>
</protein>
<keyword evidence="7 14" id="KW-0378">Hydrolase</keyword>
<comment type="catalytic activity">
    <reaction evidence="13 14">
        <text>di-trans,octa-cis-undecaprenyl diphosphate + H2O = di-trans,octa-cis-undecaprenyl phosphate + phosphate + H(+)</text>
        <dbReference type="Rhea" id="RHEA:28094"/>
        <dbReference type="ChEBI" id="CHEBI:15377"/>
        <dbReference type="ChEBI" id="CHEBI:15378"/>
        <dbReference type="ChEBI" id="CHEBI:43474"/>
        <dbReference type="ChEBI" id="CHEBI:58405"/>
        <dbReference type="ChEBI" id="CHEBI:60392"/>
        <dbReference type="EC" id="3.6.1.27"/>
    </reaction>
</comment>
<feature type="transmembrane region" description="Helical" evidence="14">
    <location>
        <begin position="116"/>
        <end position="134"/>
    </location>
</feature>
<dbReference type="EMBL" id="NRRE01000030">
    <property type="protein sequence ID" value="MBK1698796.1"/>
    <property type="molecule type" value="Genomic_DNA"/>
</dbReference>
<dbReference type="InterPro" id="IPR003824">
    <property type="entry name" value="UppP"/>
</dbReference>
<sequence>MPLLHLFVLSLVQGITEFLPISSSGHLVLTWEALESNVPEHDQLIVDIAVHVGTLAAVCGYFWRDIWDMLTGVFAGLAGRPTAGTRLAIFVVLATLPVIVAGFLLKDVVDDLLRSAQVIAWTTLGFGLLLYVADKAGAQMKRIPEMRWADALIIGMMQVLALVPGTSRSGITMTAGRLLGYDRREAARFSMLLAIPAIAGAGTLAGLDVYESGNLALGLDALIAAAMAFVAAWIAIALLMRWLAVASFTPFVVYRIALGGLLLTLIYTGVL</sequence>
<evidence type="ECO:0000256" key="3">
    <source>
        <dbReference type="ARBA" id="ARBA00012374"/>
    </source>
</evidence>
<keyword evidence="14" id="KW-0133">Cell shape</keyword>
<evidence type="ECO:0000256" key="5">
    <source>
        <dbReference type="ARBA" id="ARBA00022475"/>
    </source>
</evidence>
<dbReference type="EC" id="3.6.1.27" evidence="3 14"/>
<proteinExistence type="inferred from homology"/>
<keyword evidence="8 14" id="KW-1133">Transmembrane helix</keyword>
<evidence type="ECO:0000256" key="12">
    <source>
        <dbReference type="ARBA" id="ARBA00032932"/>
    </source>
</evidence>
<dbReference type="GO" id="GO:0005886">
    <property type="term" value="C:plasma membrane"/>
    <property type="evidence" value="ECO:0007669"/>
    <property type="project" value="UniProtKB-SubCell"/>
</dbReference>
<feature type="transmembrane region" description="Helical" evidence="14">
    <location>
        <begin position="252"/>
        <end position="270"/>
    </location>
</feature>
<evidence type="ECO:0000256" key="13">
    <source>
        <dbReference type="ARBA" id="ARBA00047594"/>
    </source>
</evidence>
<feature type="transmembrane region" description="Helical" evidence="14">
    <location>
        <begin position="219"/>
        <end position="240"/>
    </location>
</feature>
<evidence type="ECO:0000256" key="6">
    <source>
        <dbReference type="ARBA" id="ARBA00022692"/>
    </source>
</evidence>
<evidence type="ECO:0000256" key="2">
    <source>
        <dbReference type="ARBA" id="ARBA00010621"/>
    </source>
</evidence>
<feature type="transmembrane region" description="Helical" evidence="14">
    <location>
        <begin position="44"/>
        <end position="63"/>
    </location>
</feature>
<keyword evidence="6 14" id="KW-0812">Transmembrane</keyword>
<evidence type="ECO:0000256" key="8">
    <source>
        <dbReference type="ARBA" id="ARBA00022989"/>
    </source>
</evidence>
<dbReference type="GO" id="GO:0009252">
    <property type="term" value="P:peptidoglycan biosynthetic process"/>
    <property type="evidence" value="ECO:0007669"/>
    <property type="project" value="UniProtKB-KW"/>
</dbReference>
<dbReference type="GO" id="GO:0050380">
    <property type="term" value="F:undecaprenyl-diphosphatase activity"/>
    <property type="evidence" value="ECO:0007669"/>
    <property type="project" value="UniProtKB-UniRule"/>
</dbReference>
<gene>
    <name evidence="14" type="primary">uppP</name>
    <name evidence="15" type="ORF">CKO21_16240</name>
</gene>
<evidence type="ECO:0000256" key="1">
    <source>
        <dbReference type="ARBA" id="ARBA00004651"/>
    </source>
</evidence>
<evidence type="ECO:0000313" key="16">
    <source>
        <dbReference type="Proteomes" id="UP000778970"/>
    </source>
</evidence>
<dbReference type="RefSeq" id="WP_027287983.1">
    <property type="nucleotide sequence ID" value="NZ_NRRE01000030.1"/>
</dbReference>
<evidence type="ECO:0000313" key="15">
    <source>
        <dbReference type="EMBL" id="MBK1698796.1"/>
    </source>
</evidence>
<keyword evidence="14" id="KW-0573">Peptidoglycan synthesis</keyword>
<keyword evidence="10 14" id="KW-0046">Antibiotic resistance</keyword>
<dbReference type="Pfam" id="PF02673">
    <property type="entry name" value="BacA"/>
    <property type="match status" value="1"/>
</dbReference>
<keyword evidence="9 14" id="KW-0472">Membrane</keyword>
<feature type="transmembrane region" description="Helical" evidence="14">
    <location>
        <begin position="84"/>
        <end position="104"/>
    </location>
</feature>
<keyword evidence="16" id="KW-1185">Reference proteome</keyword>
<dbReference type="PANTHER" id="PTHR30622:SF4">
    <property type="entry name" value="UNDECAPRENYL-DIPHOSPHATASE"/>
    <property type="match status" value="1"/>
</dbReference>
<accession>A0A934QKW6</accession>
<comment type="caution">
    <text evidence="15">The sequence shown here is derived from an EMBL/GenBank/DDBJ whole genome shotgun (WGS) entry which is preliminary data.</text>
</comment>
<dbReference type="Proteomes" id="UP000778970">
    <property type="component" value="Unassembled WGS sequence"/>
</dbReference>
<dbReference type="GO" id="GO:0008360">
    <property type="term" value="P:regulation of cell shape"/>
    <property type="evidence" value="ECO:0007669"/>
    <property type="project" value="UniProtKB-KW"/>
</dbReference>
<comment type="subcellular location">
    <subcellularLocation>
        <location evidence="1 14">Cell membrane</location>
        <topology evidence="1 14">Multi-pass membrane protein</topology>
    </subcellularLocation>
</comment>
<dbReference type="NCBIfam" id="NF001393">
    <property type="entry name" value="PRK00281.2-4"/>
    <property type="match status" value="1"/>
</dbReference>
<comment type="miscellaneous">
    <text evidence="14">Bacitracin is thought to be involved in the inhibition of peptidoglycan synthesis by sequestering undecaprenyl diphosphate, thereby reducing the pool of lipid carrier available.</text>
</comment>
<comment type="similarity">
    <text evidence="2 14">Belongs to the UppP family.</text>
</comment>
<dbReference type="GO" id="GO:0071555">
    <property type="term" value="P:cell wall organization"/>
    <property type="evidence" value="ECO:0007669"/>
    <property type="project" value="UniProtKB-KW"/>
</dbReference>
<reference evidence="15" key="2">
    <citation type="journal article" date="2020" name="Microorganisms">
        <title>Osmotic Adaptation and Compatible Solute Biosynthesis of Phototrophic Bacteria as Revealed from Genome Analyses.</title>
        <authorList>
            <person name="Imhoff J.F."/>
            <person name="Rahn T."/>
            <person name="Kunzel S."/>
            <person name="Keller A."/>
            <person name="Neulinger S.C."/>
        </authorList>
    </citation>
    <scope>NUCLEOTIDE SEQUENCE</scope>
    <source>
        <strain evidence="15">DSM 9154</strain>
    </source>
</reference>